<feature type="transmembrane region" description="Helical" evidence="2">
    <location>
        <begin position="227"/>
        <end position="246"/>
    </location>
</feature>
<evidence type="ECO:0000256" key="2">
    <source>
        <dbReference type="SAM" id="Phobius"/>
    </source>
</evidence>
<keyword evidence="3" id="KW-0732">Signal</keyword>
<keyword evidence="2" id="KW-1133">Transmembrane helix</keyword>
<evidence type="ECO:0000256" key="1">
    <source>
        <dbReference type="SAM" id="MobiDB-lite"/>
    </source>
</evidence>
<keyword evidence="5" id="KW-1185">Reference proteome</keyword>
<keyword evidence="2" id="KW-0472">Membrane</keyword>
<keyword evidence="2" id="KW-0812">Transmembrane</keyword>
<reference evidence="5" key="1">
    <citation type="submission" date="2018-12" db="EMBL/GenBank/DDBJ databases">
        <title>Tengunoibacter tsumagoiensis gen. nov., sp. nov., Dictyobacter kobayashii sp. nov., D. alpinus sp. nov., and D. joshuensis sp. nov. and description of Dictyobacteraceae fam. nov. within the order Ktedonobacterales isolated from Tengu-no-mugimeshi.</title>
        <authorList>
            <person name="Wang C.M."/>
            <person name="Zheng Y."/>
            <person name="Sakai Y."/>
            <person name="Toyoda A."/>
            <person name="Minakuchi Y."/>
            <person name="Abe K."/>
            <person name="Yokota A."/>
            <person name="Yabe S."/>
        </authorList>
    </citation>
    <scope>NUCLEOTIDE SEQUENCE [LARGE SCALE GENOMIC DNA]</scope>
    <source>
        <strain evidence="5">Uno3</strain>
    </source>
</reference>
<evidence type="ECO:0000256" key="3">
    <source>
        <dbReference type="SAM" id="SignalP"/>
    </source>
</evidence>
<sequence length="388" mass="41327">MLLVLLGGALSLAWQSQQAAITHADASTIVGPPSLPAATVETILKRLGSPMAGNGQVIEQAARDTNIDDAFALAVWWTETNDGAAGVGAGYHNPGGVRGSGAYAIGGGGYTIYPTYADGITDWFNIVKSRYINRGLTTVYTLCTPYVGTSSAYSWADKVVNNMSRYRSEAPPPTPTPTPTPFPDTYQRNHVLIDASTDSLKVRPDTYQEPAPQASLQTTKTSTGQNAMVLLALLIALVVAGLGYNVRKQLPVSIPRSVQAPDILQQKNSTLQPLYVNEYSPLSSPKSPKPLLAGLHEPDSLLPLSQPSVPQRPGLTPTGTGLLSRYGQRPRRIVLTSSTEPGKEEGSFSQVELSHAGEASRPARALGRGLLQQFGDIDEKPGQKLLTK</sequence>
<feature type="chain" id="PRO_5019231639" evidence="3">
    <location>
        <begin position="20"/>
        <end position="388"/>
    </location>
</feature>
<feature type="region of interest" description="Disordered" evidence="1">
    <location>
        <begin position="166"/>
        <end position="186"/>
    </location>
</feature>
<proteinExistence type="predicted"/>
<gene>
    <name evidence="4" type="ORF">KTT_03040</name>
</gene>
<dbReference type="EMBL" id="BIFR01000001">
    <property type="protein sequence ID" value="GCE10445.1"/>
    <property type="molecule type" value="Genomic_DNA"/>
</dbReference>
<feature type="compositionally biased region" description="Low complexity" evidence="1">
    <location>
        <begin position="281"/>
        <end position="292"/>
    </location>
</feature>
<name>A0A401ZU68_9CHLR</name>
<feature type="region of interest" description="Disordered" evidence="1">
    <location>
        <begin position="281"/>
        <end position="361"/>
    </location>
</feature>
<protein>
    <submittedName>
        <fullName evidence="4">Uncharacterized protein</fullName>
    </submittedName>
</protein>
<comment type="caution">
    <text evidence="4">The sequence shown here is derived from an EMBL/GenBank/DDBJ whole genome shotgun (WGS) entry which is preliminary data.</text>
</comment>
<organism evidence="4 5">
    <name type="scientific">Tengunoibacter tsumagoiensis</name>
    <dbReference type="NCBI Taxonomy" id="2014871"/>
    <lineage>
        <taxon>Bacteria</taxon>
        <taxon>Bacillati</taxon>
        <taxon>Chloroflexota</taxon>
        <taxon>Ktedonobacteria</taxon>
        <taxon>Ktedonobacterales</taxon>
        <taxon>Dictyobacteraceae</taxon>
        <taxon>Tengunoibacter</taxon>
    </lineage>
</organism>
<feature type="signal peptide" evidence="3">
    <location>
        <begin position="1"/>
        <end position="19"/>
    </location>
</feature>
<dbReference type="AlphaFoldDB" id="A0A401ZU68"/>
<dbReference type="Proteomes" id="UP000287352">
    <property type="component" value="Unassembled WGS sequence"/>
</dbReference>
<evidence type="ECO:0000313" key="4">
    <source>
        <dbReference type="EMBL" id="GCE10445.1"/>
    </source>
</evidence>
<feature type="compositionally biased region" description="Pro residues" evidence="1">
    <location>
        <begin position="170"/>
        <end position="182"/>
    </location>
</feature>
<evidence type="ECO:0000313" key="5">
    <source>
        <dbReference type="Proteomes" id="UP000287352"/>
    </source>
</evidence>
<accession>A0A401ZU68</accession>